<evidence type="ECO:0000259" key="3">
    <source>
        <dbReference type="Pfam" id="PF25954"/>
    </source>
</evidence>
<dbReference type="Proteomes" id="UP000320776">
    <property type="component" value="Chromosome"/>
</dbReference>
<dbReference type="KEGG" id="sted:SPTER_39940"/>
<dbReference type="Gene3D" id="2.40.420.20">
    <property type="match status" value="1"/>
</dbReference>
<reference evidence="6 7" key="1">
    <citation type="submission" date="2019-02" db="EMBL/GenBank/DDBJ databases">
        <title>Closed genome of Sporomusa termitida DSM 4440.</title>
        <authorList>
            <person name="Poehlein A."/>
            <person name="Daniel R."/>
        </authorList>
    </citation>
    <scope>NUCLEOTIDE SEQUENCE [LARGE SCALE GENOMIC DNA]</scope>
    <source>
        <strain evidence="6 7">DSM 4440</strain>
    </source>
</reference>
<comment type="similarity">
    <text evidence="1">Belongs to the membrane fusion protein (MFP) (TC 8.A.1) family.</text>
</comment>
<organism evidence="6 7">
    <name type="scientific">Sporomusa termitida</name>
    <dbReference type="NCBI Taxonomy" id="2377"/>
    <lineage>
        <taxon>Bacteria</taxon>
        <taxon>Bacillati</taxon>
        <taxon>Bacillota</taxon>
        <taxon>Negativicutes</taxon>
        <taxon>Selenomonadales</taxon>
        <taxon>Sporomusaceae</taxon>
        <taxon>Sporomusa</taxon>
    </lineage>
</organism>
<dbReference type="PANTHER" id="PTHR30469">
    <property type="entry name" value="MULTIDRUG RESISTANCE PROTEIN MDTA"/>
    <property type="match status" value="1"/>
</dbReference>
<dbReference type="Gene3D" id="2.40.30.170">
    <property type="match status" value="1"/>
</dbReference>
<dbReference type="AlphaFoldDB" id="A0A517DZ90"/>
<dbReference type="Gene3D" id="2.40.50.100">
    <property type="match status" value="1"/>
</dbReference>
<evidence type="ECO:0000256" key="2">
    <source>
        <dbReference type="SAM" id="Coils"/>
    </source>
</evidence>
<dbReference type="InterPro" id="IPR058637">
    <property type="entry name" value="YknX-like_C"/>
</dbReference>
<gene>
    <name evidence="6" type="primary">mdtA_3</name>
    <name evidence="6" type="ORF">SPTER_39940</name>
</gene>
<accession>A0A517DZ90</accession>
<feature type="domain" description="CzcB-like barrel-sandwich hybrid" evidence="4">
    <location>
        <begin position="68"/>
        <end position="209"/>
    </location>
</feature>
<dbReference type="InterPro" id="IPR058647">
    <property type="entry name" value="BSH_CzcB-like"/>
</dbReference>
<sequence length="364" mass="38949">MNRLKAKHWIIPLILVVGITLAIGTGVFANKQQANTTENVLSVKVAQTEYTEVIPSLTLNGTLEGQTSATVSAKISGRIEEVLVQEGQQVKAGEPLVRMESVELANSARQAGDAVRKAQVGYELALNDFNRYQMLFDKGAVSEQQLDNARAKLKTAEADLSSAASNQSSAQQQYSYGVITSPVDGVIANKTATIGQVVSPGAALMVVQDINQVYAVINVEQKDLGRIKIGQNANITVDAYAGQVFPGVVEVMNPEAGAASRMFRTKIKVDNTGGELKPGMFANIQLTTGDSVQVLTVPQAAVVQKQGLYYVFVVENDKAVRRQIEIGDVSGSTITVTDGLQPETQVIISSVNRLKDGDTVRVTQ</sequence>
<dbReference type="OrthoDB" id="5392603at2"/>
<dbReference type="EMBL" id="CP036259">
    <property type="protein sequence ID" value="QDR82566.1"/>
    <property type="molecule type" value="Genomic_DNA"/>
</dbReference>
<feature type="coiled-coil region" evidence="2">
    <location>
        <begin position="139"/>
        <end position="166"/>
    </location>
</feature>
<dbReference type="Pfam" id="PF25954">
    <property type="entry name" value="Beta-barrel_RND_2"/>
    <property type="match status" value="1"/>
</dbReference>
<dbReference type="InterPro" id="IPR006143">
    <property type="entry name" value="RND_pump_MFP"/>
</dbReference>
<feature type="domain" description="CusB-like beta-barrel" evidence="3">
    <location>
        <begin position="213"/>
        <end position="288"/>
    </location>
</feature>
<keyword evidence="7" id="KW-1185">Reference proteome</keyword>
<proteinExistence type="inferred from homology"/>
<dbReference type="NCBIfam" id="TIGR01730">
    <property type="entry name" value="RND_mfp"/>
    <property type="match status" value="1"/>
</dbReference>
<evidence type="ECO:0000313" key="7">
    <source>
        <dbReference type="Proteomes" id="UP000320776"/>
    </source>
</evidence>
<dbReference type="FunFam" id="2.40.30.170:FF:000010">
    <property type="entry name" value="Efflux RND transporter periplasmic adaptor subunit"/>
    <property type="match status" value="1"/>
</dbReference>
<dbReference type="RefSeq" id="WP_144351940.1">
    <property type="nucleotide sequence ID" value="NZ_CP036259.1"/>
</dbReference>
<dbReference type="InterPro" id="IPR058792">
    <property type="entry name" value="Beta-barrel_RND_2"/>
</dbReference>
<keyword evidence="2" id="KW-0175">Coiled coil</keyword>
<dbReference type="Pfam" id="PF25989">
    <property type="entry name" value="YknX_C"/>
    <property type="match status" value="1"/>
</dbReference>
<evidence type="ECO:0000256" key="1">
    <source>
        <dbReference type="ARBA" id="ARBA00009477"/>
    </source>
</evidence>
<dbReference type="SUPFAM" id="SSF111369">
    <property type="entry name" value="HlyD-like secretion proteins"/>
    <property type="match status" value="1"/>
</dbReference>
<protein>
    <submittedName>
        <fullName evidence="6">Multidrug resistance protein MdtA</fullName>
    </submittedName>
</protein>
<dbReference type="Pfam" id="PF25973">
    <property type="entry name" value="BSH_CzcB"/>
    <property type="match status" value="1"/>
</dbReference>
<evidence type="ECO:0000313" key="6">
    <source>
        <dbReference type="EMBL" id="QDR82566.1"/>
    </source>
</evidence>
<dbReference type="GO" id="GO:0015562">
    <property type="term" value="F:efflux transmembrane transporter activity"/>
    <property type="evidence" value="ECO:0007669"/>
    <property type="project" value="TreeGrafter"/>
</dbReference>
<evidence type="ECO:0000259" key="5">
    <source>
        <dbReference type="Pfam" id="PF25989"/>
    </source>
</evidence>
<name>A0A517DZ90_9FIRM</name>
<dbReference type="Gene3D" id="1.10.287.470">
    <property type="entry name" value="Helix hairpin bin"/>
    <property type="match status" value="1"/>
</dbReference>
<feature type="domain" description="YknX-like C-terminal permuted SH3-like" evidence="5">
    <location>
        <begin position="294"/>
        <end position="362"/>
    </location>
</feature>
<dbReference type="GO" id="GO:1990281">
    <property type="term" value="C:efflux pump complex"/>
    <property type="evidence" value="ECO:0007669"/>
    <property type="project" value="TreeGrafter"/>
</dbReference>
<evidence type="ECO:0000259" key="4">
    <source>
        <dbReference type="Pfam" id="PF25973"/>
    </source>
</evidence>